<organism evidence="4 5">
    <name type="scientific">Suttonella indologenes</name>
    <dbReference type="NCBI Taxonomy" id="13276"/>
    <lineage>
        <taxon>Bacteria</taxon>
        <taxon>Pseudomonadati</taxon>
        <taxon>Pseudomonadota</taxon>
        <taxon>Gammaproteobacteria</taxon>
        <taxon>Cardiobacteriales</taxon>
        <taxon>Cardiobacteriaceae</taxon>
        <taxon>Suttonella</taxon>
    </lineage>
</organism>
<evidence type="ECO:0000313" key="4">
    <source>
        <dbReference type="EMBL" id="SUO95983.1"/>
    </source>
</evidence>
<dbReference type="NCBIfam" id="NF001159">
    <property type="entry name" value="PRK00150.1-3"/>
    <property type="match status" value="1"/>
</dbReference>
<feature type="region of interest" description="Disordered" evidence="3">
    <location>
        <begin position="66"/>
        <end position="85"/>
    </location>
</feature>
<dbReference type="InterPro" id="IPR023635">
    <property type="entry name" value="Peptide_deformylase"/>
</dbReference>
<dbReference type="EMBL" id="UHIA01000004">
    <property type="protein sequence ID" value="SUO95983.1"/>
    <property type="molecule type" value="Genomic_DNA"/>
</dbReference>
<feature type="binding site" evidence="2">
    <location>
        <position position="115"/>
    </location>
    <ligand>
        <name>Fe cation</name>
        <dbReference type="ChEBI" id="CHEBI:24875"/>
    </ligand>
</feature>
<gene>
    <name evidence="2 4" type="primary">def</name>
    <name evidence="4" type="ORF">NCTC10717_00811</name>
</gene>
<evidence type="ECO:0000256" key="2">
    <source>
        <dbReference type="HAMAP-Rule" id="MF_00163"/>
    </source>
</evidence>
<dbReference type="GO" id="GO:0042586">
    <property type="term" value="F:peptide deformylase activity"/>
    <property type="evidence" value="ECO:0007669"/>
    <property type="project" value="UniProtKB-UniRule"/>
</dbReference>
<comment type="function">
    <text evidence="2">Removes the formyl group from the N-terminal Met of newly synthesized proteins. Requires at least a dipeptide for an efficient rate of reaction. N-terminal L-methionine is a prerequisite for activity but the enzyme has broad specificity at other positions.</text>
</comment>
<proteinExistence type="inferred from homology"/>
<dbReference type="SUPFAM" id="SSF56420">
    <property type="entry name" value="Peptide deformylase"/>
    <property type="match status" value="1"/>
</dbReference>
<dbReference type="AlphaFoldDB" id="A0A380MVN7"/>
<comment type="catalytic activity">
    <reaction evidence="2">
        <text>N-terminal N-formyl-L-methionyl-[peptide] + H2O = N-terminal L-methionyl-[peptide] + formate</text>
        <dbReference type="Rhea" id="RHEA:24420"/>
        <dbReference type="Rhea" id="RHEA-COMP:10639"/>
        <dbReference type="Rhea" id="RHEA-COMP:10640"/>
        <dbReference type="ChEBI" id="CHEBI:15377"/>
        <dbReference type="ChEBI" id="CHEBI:15740"/>
        <dbReference type="ChEBI" id="CHEBI:49298"/>
        <dbReference type="ChEBI" id="CHEBI:64731"/>
        <dbReference type="EC" id="3.5.1.88"/>
    </reaction>
</comment>
<dbReference type="NCBIfam" id="TIGR00079">
    <property type="entry name" value="pept_deformyl"/>
    <property type="match status" value="1"/>
</dbReference>
<dbReference type="GO" id="GO:0006412">
    <property type="term" value="P:translation"/>
    <property type="evidence" value="ECO:0007669"/>
    <property type="project" value="UniProtKB-UniRule"/>
</dbReference>
<keyword evidence="2" id="KW-0479">Metal-binding</keyword>
<accession>A0A380MVN7</accession>
<dbReference type="EC" id="3.5.1.88" evidence="2"/>
<feature type="active site" evidence="2">
    <location>
        <position position="158"/>
    </location>
</feature>
<dbReference type="PANTHER" id="PTHR10458">
    <property type="entry name" value="PEPTIDE DEFORMYLASE"/>
    <property type="match status" value="1"/>
</dbReference>
<sequence>MSAYSILIHPDKRLRQEAATITTFDEALRNTIADMFETMYAAKGIGLAATQVNIHQRLTVMDVPQMPPQEAHSQSEESADEENSSEIAAASDKLVLINPEIIDSSQELAEYEEGCLSLPGQYAGVWRPAQIRVRYQDEYGERQEREASGLLAVCIQHEIDHLHGRLFIDHLSRMKRERIEKKLAKSIKEAQTRD</sequence>
<reference evidence="4 5" key="1">
    <citation type="submission" date="2018-06" db="EMBL/GenBank/DDBJ databases">
        <authorList>
            <consortium name="Pathogen Informatics"/>
            <person name="Doyle S."/>
        </authorList>
    </citation>
    <scope>NUCLEOTIDE SEQUENCE [LARGE SCALE GENOMIC DNA]</scope>
    <source>
        <strain evidence="4 5">NCTC10717</strain>
    </source>
</reference>
<keyword evidence="5" id="KW-1185">Reference proteome</keyword>
<dbReference type="CDD" id="cd00487">
    <property type="entry name" value="Pep_deformylase"/>
    <property type="match status" value="1"/>
</dbReference>
<dbReference type="PANTHER" id="PTHR10458:SF22">
    <property type="entry name" value="PEPTIDE DEFORMYLASE"/>
    <property type="match status" value="1"/>
</dbReference>
<dbReference type="PIRSF" id="PIRSF004749">
    <property type="entry name" value="Pep_def"/>
    <property type="match status" value="1"/>
</dbReference>
<evidence type="ECO:0000256" key="1">
    <source>
        <dbReference type="ARBA" id="ARBA00010759"/>
    </source>
</evidence>
<protein>
    <recommendedName>
        <fullName evidence="2">Peptide deformylase</fullName>
        <shortName evidence="2">PDF</shortName>
        <ecNumber evidence="2">3.5.1.88</ecNumber>
    </recommendedName>
    <alternativeName>
        <fullName evidence="2">Polypeptide deformylase</fullName>
    </alternativeName>
</protein>
<name>A0A380MVN7_9GAMM</name>
<dbReference type="OrthoDB" id="9804313at2"/>
<dbReference type="HAMAP" id="MF_00163">
    <property type="entry name" value="Pep_deformylase"/>
    <property type="match status" value="1"/>
</dbReference>
<keyword evidence="2" id="KW-0648">Protein biosynthesis</keyword>
<evidence type="ECO:0000256" key="3">
    <source>
        <dbReference type="SAM" id="MobiDB-lite"/>
    </source>
</evidence>
<evidence type="ECO:0000313" key="5">
    <source>
        <dbReference type="Proteomes" id="UP000254575"/>
    </source>
</evidence>
<feature type="binding site" evidence="2">
    <location>
        <position position="157"/>
    </location>
    <ligand>
        <name>Fe cation</name>
        <dbReference type="ChEBI" id="CHEBI:24875"/>
    </ligand>
</feature>
<dbReference type="Proteomes" id="UP000254575">
    <property type="component" value="Unassembled WGS sequence"/>
</dbReference>
<dbReference type="InterPro" id="IPR036821">
    <property type="entry name" value="Peptide_deformylase_sf"/>
</dbReference>
<dbReference type="Gene3D" id="3.90.45.10">
    <property type="entry name" value="Peptide deformylase"/>
    <property type="match status" value="1"/>
</dbReference>
<comment type="cofactor">
    <cofactor evidence="2">
        <name>Fe(2+)</name>
        <dbReference type="ChEBI" id="CHEBI:29033"/>
    </cofactor>
    <text evidence="2">Binds 1 Fe(2+) ion.</text>
</comment>
<keyword evidence="2 4" id="KW-0378">Hydrolase</keyword>
<keyword evidence="2" id="KW-0408">Iron</keyword>
<dbReference type="Pfam" id="PF01327">
    <property type="entry name" value="Pep_deformylase"/>
    <property type="match status" value="1"/>
</dbReference>
<dbReference type="RefSeq" id="WP_115218095.1">
    <property type="nucleotide sequence ID" value="NZ_UHIA01000004.1"/>
</dbReference>
<comment type="similarity">
    <text evidence="1 2">Belongs to the polypeptide deformylase family.</text>
</comment>
<feature type="binding site" evidence="2">
    <location>
        <position position="161"/>
    </location>
    <ligand>
        <name>Fe cation</name>
        <dbReference type="ChEBI" id="CHEBI:24875"/>
    </ligand>
</feature>
<dbReference type="PRINTS" id="PR01576">
    <property type="entry name" value="PDEFORMYLASE"/>
</dbReference>
<dbReference type="GO" id="GO:0046872">
    <property type="term" value="F:metal ion binding"/>
    <property type="evidence" value="ECO:0007669"/>
    <property type="project" value="UniProtKB-KW"/>
</dbReference>